<dbReference type="AlphaFoldDB" id="A0ABD6AQM5"/>
<feature type="transmembrane region" description="Helical" evidence="2">
    <location>
        <begin position="140"/>
        <end position="162"/>
    </location>
</feature>
<dbReference type="NCBIfam" id="TIGR00341">
    <property type="entry name" value="TIGR00341 family protein"/>
    <property type="match status" value="1"/>
</dbReference>
<keyword evidence="2" id="KW-0812">Transmembrane</keyword>
<proteinExistence type="predicted"/>
<evidence type="ECO:0000313" key="4">
    <source>
        <dbReference type="Proteomes" id="UP001597187"/>
    </source>
</evidence>
<organism evidence="3 4">
    <name type="scientific">Halomarina rubra</name>
    <dbReference type="NCBI Taxonomy" id="2071873"/>
    <lineage>
        <taxon>Archaea</taxon>
        <taxon>Methanobacteriati</taxon>
        <taxon>Methanobacteriota</taxon>
        <taxon>Stenosarchaea group</taxon>
        <taxon>Halobacteria</taxon>
        <taxon>Halobacteriales</taxon>
        <taxon>Natronomonadaceae</taxon>
        <taxon>Halomarina</taxon>
    </lineage>
</organism>
<reference evidence="3 4" key="1">
    <citation type="journal article" date="2019" name="Int. J. Syst. Evol. Microbiol.">
        <title>The Global Catalogue of Microorganisms (GCM) 10K type strain sequencing project: providing services to taxonomists for standard genome sequencing and annotation.</title>
        <authorList>
            <consortium name="The Broad Institute Genomics Platform"/>
            <consortium name="The Broad Institute Genome Sequencing Center for Infectious Disease"/>
            <person name="Wu L."/>
            <person name="Ma J."/>
        </authorList>
    </citation>
    <scope>NUCLEOTIDE SEQUENCE [LARGE SCALE GENOMIC DNA]</scope>
    <source>
        <strain evidence="3 4">CGMCC 1.12563</strain>
    </source>
</reference>
<feature type="region of interest" description="Disordered" evidence="1">
    <location>
        <begin position="441"/>
        <end position="460"/>
    </location>
</feature>
<comment type="caution">
    <text evidence="3">The sequence shown here is derived from an EMBL/GenBank/DDBJ whole genome shotgun (WGS) entry which is preliminary data.</text>
</comment>
<dbReference type="Pfam" id="PF04087">
    <property type="entry name" value="DUF389"/>
    <property type="match status" value="1"/>
</dbReference>
<feature type="transmembrane region" description="Helical" evidence="2">
    <location>
        <begin position="219"/>
        <end position="236"/>
    </location>
</feature>
<keyword evidence="2" id="KW-0472">Membrane</keyword>
<dbReference type="EMBL" id="JBHUDC010000001">
    <property type="protein sequence ID" value="MFD1511810.1"/>
    <property type="molecule type" value="Genomic_DNA"/>
</dbReference>
<evidence type="ECO:0000313" key="3">
    <source>
        <dbReference type="EMBL" id="MFD1511810.1"/>
    </source>
</evidence>
<dbReference type="PANTHER" id="PTHR20992">
    <property type="entry name" value="AT15442P-RELATED"/>
    <property type="match status" value="1"/>
</dbReference>
<feature type="transmembrane region" description="Helical" evidence="2">
    <location>
        <begin position="272"/>
        <end position="297"/>
    </location>
</feature>
<dbReference type="RefSeq" id="WP_250871793.1">
    <property type="nucleotide sequence ID" value="NZ_JALXFV010000001.1"/>
</dbReference>
<evidence type="ECO:0000256" key="1">
    <source>
        <dbReference type="SAM" id="MobiDB-lite"/>
    </source>
</evidence>
<name>A0ABD6AQM5_9EURY</name>
<feature type="transmembrane region" description="Helical" evidence="2">
    <location>
        <begin position="318"/>
        <end position="337"/>
    </location>
</feature>
<feature type="transmembrane region" description="Helical" evidence="2">
    <location>
        <begin position="243"/>
        <end position="266"/>
    </location>
</feature>
<gene>
    <name evidence="3" type="ORF">ACFSBT_00780</name>
</gene>
<keyword evidence="2" id="KW-1133">Transmembrane helix</keyword>
<dbReference type="Proteomes" id="UP001597187">
    <property type="component" value="Unassembled WGS sequence"/>
</dbReference>
<keyword evidence="4" id="KW-1185">Reference proteome</keyword>
<accession>A0ABD6AQM5</accession>
<feature type="transmembrane region" description="Helical" evidence="2">
    <location>
        <begin position="174"/>
        <end position="199"/>
    </location>
</feature>
<dbReference type="PANTHER" id="PTHR20992:SF9">
    <property type="entry name" value="AT15442P-RELATED"/>
    <property type="match status" value="1"/>
</dbReference>
<evidence type="ECO:0000256" key="2">
    <source>
        <dbReference type="SAM" id="Phobius"/>
    </source>
</evidence>
<feature type="transmembrane region" description="Helical" evidence="2">
    <location>
        <begin position="114"/>
        <end position="134"/>
    </location>
</feature>
<dbReference type="InterPro" id="IPR005240">
    <property type="entry name" value="DUF389"/>
</dbReference>
<protein>
    <submittedName>
        <fullName evidence="3">TIGR00341 family protein</fullName>
    </submittedName>
</protein>
<sequence length="460" mass="47967">MRLVQVGVPEGRRAVVLGVLDDEDVEYVVSDETGNHDYEAIVAFPLPTNAVEEVLEALRDVGVDESAYTVVTEAETVVSNRFDALENEYADHGNGDRIAREELRSKAEGLASTFSTYVVMTVVSAIIATAGLLLDSPATVVGSMVIAPLIGPAMATAVGTVIDDDELFGRGVRYQILGVGLSIGAAAVFAWVVQLTGIVPPSLDPTNLAQVRERLAPDALSLAVALGAGVAGVVSLTTGVSTALVGVMIAVALIPPAATVGLAIAYGIPSAAISSAVLTLVNLLSINFAALVVLWYSGYRPERFFQRDQARSATVKRLLTLVVAIAVLSVFLGGVTYDSYTTATDEQAIRDAAGSVVNNSSQLTLLETEIELETRTVLFTEPQRVVVTVGAPPGNRPPGLADQIDQAVDEAAGRDVEVQVRYVEIETARVGRATVGGRAAASVADSVARPVQPSKGSSIS</sequence>